<accession>A0A382A390</accession>
<dbReference type="AlphaFoldDB" id="A0A382A390"/>
<feature type="non-terminal residue" evidence="1">
    <location>
        <position position="71"/>
    </location>
</feature>
<evidence type="ECO:0000313" key="1">
    <source>
        <dbReference type="EMBL" id="SVA96008.1"/>
    </source>
</evidence>
<dbReference type="EMBL" id="UINC01023741">
    <property type="protein sequence ID" value="SVA96008.1"/>
    <property type="molecule type" value="Genomic_DNA"/>
</dbReference>
<dbReference type="SUPFAM" id="SSF51197">
    <property type="entry name" value="Clavaminate synthase-like"/>
    <property type="match status" value="1"/>
</dbReference>
<reference evidence="1" key="1">
    <citation type="submission" date="2018-05" db="EMBL/GenBank/DDBJ databases">
        <authorList>
            <person name="Lanie J.A."/>
            <person name="Ng W.-L."/>
            <person name="Kazmierczak K.M."/>
            <person name="Andrzejewski T.M."/>
            <person name="Davidsen T.M."/>
            <person name="Wayne K.J."/>
            <person name="Tettelin H."/>
            <person name="Glass J.I."/>
            <person name="Rusch D."/>
            <person name="Podicherti R."/>
            <person name="Tsui H.-C.T."/>
            <person name="Winkler M.E."/>
        </authorList>
    </citation>
    <scope>NUCLEOTIDE SEQUENCE</scope>
</reference>
<sequence>MGIREYRLTDEQLGYYDENGFLVIAPVFDEKELIELRLAADELLIKSGPIVNGNPRLEIEPETYHGKLVVR</sequence>
<protein>
    <recommendedName>
        <fullName evidence="2">Phytanoyl-CoA dioxygenase</fullName>
    </recommendedName>
</protein>
<dbReference type="Gene3D" id="2.60.120.620">
    <property type="entry name" value="q2cbj1_9rhob like domain"/>
    <property type="match status" value="1"/>
</dbReference>
<gene>
    <name evidence="1" type="ORF">METZ01_LOCUS148862</name>
</gene>
<name>A0A382A390_9ZZZZ</name>
<organism evidence="1">
    <name type="scientific">marine metagenome</name>
    <dbReference type="NCBI Taxonomy" id="408172"/>
    <lineage>
        <taxon>unclassified sequences</taxon>
        <taxon>metagenomes</taxon>
        <taxon>ecological metagenomes</taxon>
    </lineage>
</organism>
<proteinExistence type="predicted"/>
<evidence type="ECO:0008006" key="2">
    <source>
        <dbReference type="Google" id="ProtNLM"/>
    </source>
</evidence>